<dbReference type="Proteomes" id="UP000831327">
    <property type="component" value="Chromosome"/>
</dbReference>
<keyword evidence="1" id="KW-0472">Membrane</keyword>
<feature type="transmembrane region" description="Helical" evidence="1">
    <location>
        <begin position="107"/>
        <end position="136"/>
    </location>
</feature>
<protein>
    <submittedName>
        <fullName evidence="3">Tripartite tricarboxylate transporter TctB</fullName>
    </submittedName>
</protein>
<keyword evidence="1" id="KW-1133">Transmembrane helix</keyword>
<gene>
    <name evidence="3" type="ORF">Rmf_14920</name>
</gene>
<evidence type="ECO:0000256" key="1">
    <source>
        <dbReference type="SAM" id="Phobius"/>
    </source>
</evidence>
<dbReference type="Pfam" id="PF07331">
    <property type="entry name" value="TctB"/>
    <property type="match status" value="1"/>
</dbReference>
<proteinExistence type="predicted"/>
<accession>A0ABM7Y177</accession>
<dbReference type="InterPro" id="IPR009936">
    <property type="entry name" value="DUF1468"/>
</dbReference>
<evidence type="ECO:0000313" key="4">
    <source>
        <dbReference type="Proteomes" id="UP000831327"/>
    </source>
</evidence>
<keyword evidence="4" id="KW-1185">Reference proteome</keyword>
<keyword evidence="1" id="KW-0812">Transmembrane</keyword>
<reference evidence="3 4" key="1">
    <citation type="journal article" date="2016" name="Microbes Environ.">
        <title>Phylogenetically diverse aerobic anoxygenic phototrophic bacteria isolated from epilithic biofilms in Tama river, Japan.</title>
        <authorList>
            <person name="Hirose S."/>
            <person name="Matsuura K."/>
            <person name="Haruta S."/>
        </authorList>
    </citation>
    <scope>NUCLEOTIDE SEQUENCE [LARGE SCALE GENOMIC DNA]</scope>
    <source>
        <strain evidence="3 4">S08</strain>
    </source>
</reference>
<feature type="transmembrane region" description="Helical" evidence="1">
    <location>
        <begin position="80"/>
        <end position="101"/>
    </location>
</feature>
<evidence type="ECO:0000313" key="3">
    <source>
        <dbReference type="EMBL" id="BDG71563.1"/>
    </source>
</evidence>
<name>A0ABM7Y177_9PROT</name>
<feature type="domain" description="DUF1468" evidence="2">
    <location>
        <begin position="7"/>
        <end position="153"/>
    </location>
</feature>
<dbReference type="EMBL" id="AP025637">
    <property type="protein sequence ID" value="BDG71563.1"/>
    <property type="molecule type" value="Genomic_DNA"/>
</dbReference>
<dbReference type="RefSeq" id="WP_244458827.1">
    <property type="nucleotide sequence ID" value="NZ_AP025637.1"/>
</dbReference>
<evidence type="ECO:0000259" key="2">
    <source>
        <dbReference type="Pfam" id="PF07331"/>
    </source>
</evidence>
<feature type="transmembrane region" description="Helical" evidence="1">
    <location>
        <begin position="38"/>
        <end position="59"/>
    </location>
</feature>
<sequence>MHLSDRVTGGFLVLLGALAFWGGSRLPGVPGQDVGPAVFPMVIGAGLVLCGALIALGIGRSFEAPESDDTEPLPGLAGRLGRYAPLAALLPPALLIAYVYVVEWLGFLPTAAIMVGVTALALGASARLALGMALVAPPAVHLMFYKLLRVPLPDGLLAAPWA</sequence>
<feature type="transmembrane region" description="Helical" evidence="1">
    <location>
        <begin position="7"/>
        <end position="26"/>
    </location>
</feature>
<organism evidence="3 4">
    <name type="scientific">Roseomonas fluvialis</name>
    <dbReference type="NCBI Taxonomy" id="1750527"/>
    <lineage>
        <taxon>Bacteria</taxon>
        <taxon>Pseudomonadati</taxon>
        <taxon>Pseudomonadota</taxon>
        <taxon>Alphaproteobacteria</taxon>
        <taxon>Acetobacterales</taxon>
        <taxon>Roseomonadaceae</taxon>
        <taxon>Roseomonas</taxon>
    </lineage>
</organism>